<evidence type="ECO:0000313" key="2">
    <source>
        <dbReference type="Proteomes" id="UP000087171"/>
    </source>
</evidence>
<dbReference type="OrthoDB" id="767768at2759"/>
<dbReference type="RefSeq" id="XP_004492483.1">
    <property type="nucleotide sequence ID" value="XM_004492426.3"/>
</dbReference>
<feature type="compositionally biased region" description="Basic and acidic residues" evidence="1">
    <location>
        <begin position="66"/>
        <end position="81"/>
    </location>
</feature>
<reference evidence="3" key="2">
    <citation type="submission" date="2025-08" db="UniProtKB">
        <authorList>
            <consortium name="RefSeq"/>
        </authorList>
    </citation>
    <scope>IDENTIFICATION</scope>
    <source>
        <tissue evidence="3">Etiolated seedlings</tissue>
    </source>
</reference>
<dbReference type="KEGG" id="cam:101500408"/>
<reference evidence="2" key="1">
    <citation type="journal article" date="2013" name="Nat. Biotechnol.">
        <title>Draft genome sequence of chickpea (Cicer arietinum) provides a resource for trait improvement.</title>
        <authorList>
            <person name="Varshney R.K."/>
            <person name="Song C."/>
            <person name="Saxena R.K."/>
            <person name="Azam S."/>
            <person name="Yu S."/>
            <person name="Sharpe A.G."/>
            <person name="Cannon S."/>
            <person name="Baek J."/>
            <person name="Rosen B.D."/>
            <person name="Tar'an B."/>
            <person name="Millan T."/>
            <person name="Zhang X."/>
            <person name="Ramsay L.D."/>
            <person name="Iwata A."/>
            <person name="Wang Y."/>
            <person name="Nelson W."/>
            <person name="Farmer A.D."/>
            <person name="Gaur P.M."/>
            <person name="Soderlund C."/>
            <person name="Penmetsa R.V."/>
            <person name="Xu C."/>
            <person name="Bharti A.K."/>
            <person name="He W."/>
            <person name="Winter P."/>
            <person name="Zhao S."/>
            <person name="Hane J.K."/>
            <person name="Carrasquilla-Garcia N."/>
            <person name="Condie J.A."/>
            <person name="Upadhyaya H.D."/>
            <person name="Luo M.C."/>
            <person name="Thudi M."/>
            <person name="Gowda C.L."/>
            <person name="Singh N.P."/>
            <person name="Lichtenzveig J."/>
            <person name="Gali K.K."/>
            <person name="Rubio J."/>
            <person name="Nadarajan N."/>
            <person name="Dolezel J."/>
            <person name="Bansal K.C."/>
            <person name="Xu X."/>
            <person name="Edwards D."/>
            <person name="Zhang G."/>
            <person name="Kahl G."/>
            <person name="Gil J."/>
            <person name="Singh K.B."/>
            <person name="Datta S.K."/>
            <person name="Jackson S.A."/>
            <person name="Wang J."/>
            <person name="Cook D.R."/>
        </authorList>
    </citation>
    <scope>NUCLEOTIDE SEQUENCE [LARGE SCALE GENOMIC DNA]</scope>
    <source>
        <strain evidence="2">cv. CDC Frontier</strain>
    </source>
</reference>
<dbReference type="Proteomes" id="UP000087171">
    <property type="component" value="Chromosome Ca3"/>
</dbReference>
<proteinExistence type="predicted"/>
<feature type="region of interest" description="Disordered" evidence="1">
    <location>
        <begin position="56"/>
        <end position="81"/>
    </location>
</feature>
<accession>A0A1S2XPD9</accession>
<sequence>MEEEEQQQSFVTMDSILSRKLNFNAPLLSTKRLCDSSFAGSSCLSNSLDTLQNTRVPFSWEQAPGKPKDLKRGDGIDDGDTPRLRLPPCLWCPLKVAAEPDVDSADLAFDQDNGCDGDDDYDNNKKTDVFSDALDDLSLSEAFDIIQQSETAAHSDSNDGLRLKLEESRGDQSPTYLINRFLPDANALAASSVLHFTNDSNKKACDTWHHGLTGSGRNSCASASPKGCGLGFLFSWGMKNKFCAMKSPVLPCSTNAHQHSSNSKHKKHCSSIHKNHVLM</sequence>
<dbReference type="PaxDb" id="3827-XP_004492483.1"/>
<dbReference type="PANTHER" id="PTHR33671">
    <property type="entry name" value="N-METHYLTRANSFERASE, PUTATIVE (DUF688)-RELATED"/>
    <property type="match status" value="1"/>
</dbReference>
<keyword evidence="2" id="KW-1185">Reference proteome</keyword>
<dbReference type="Pfam" id="PF05097">
    <property type="entry name" value="DUF688"/>
    <property type="match status" value="1"/>
</dbReference>
<dbReference type="InterPro" id="IPR007789">
    <property type="entry name" value="DUF688"/>
</dbReference>
<dbReference type="AlphaFoldDB" id="A0A1S2XPD9"/>
<protein>
    <submittedName>
        <fullName evidence="3">Uncharacterized protein LOC101500408</fullName>
    </submittedName>
</protein>
<evidence type="ECO:0000256" key="1">
    <source>
        <dbReference type="SAM" id="MobiDB-lite"/>
    </source>
</evidence>
<name>A0A1S2XPD9_CICAR</name>
<organism evidence="2 3">
    <name type="scientific">Cicer arietinum</name>
    <name type="common">Chickpea</name>
    <name type="synonym">Garbanzo</name>
    <dbReference type="NCBI Taxonomy" id="3827"/>
    <lineage>
        <taxon>Eukaryota</taxon>
        <taxon>Viridiplantae</taxon>
        <taxon>Streptophyta</taxon>
        <taxon>Embryophyta</taxon>
        <taxon>Tracheophyta</taxon>
        <taxon>Spermatophyta</taxon>
        <taxon>Magnoliopsida</taxon>
        <taxon>eudicotyledons</taxon>
        <taxon>Gunneridae</taxon>
        <taxon>Pentapetalae</taxon>
        <taxon>rosids</taxon>
        <taxon>fabids</taxon>
        <taxon>Fabales</taxon>
        <taxon>Fabaceae</taxon>
        <taxon>Papilionoideae</taxon>
        <taxon>50 kb inversion clade</taxon>
        <taxon>NPAAA clade</taxon>
        <taxon>Hologalegina</taxon>
        <taxon>IRL clade</taxon>
        <taxon>Cicereae</taxon>
        <taxon>Cicer</taxon>
    </lineage>
</organism>
<dbReference type="PANTHER" id="PTHR33671:SF11">
    <property type="entry name" value="DUF688 FAMILY PROTEIN"/>
    <property type="match status" value="1"/>
</dbReference>
<dbReference type="eggNOG" id="ENOG502RZ67">
    <property type="taxonomic scope" value="Eukaryota"/>
</dbReference>
<evidence type="ECO:0000313" key="3">
    <source>
        <dbReference type="RefSeq" id="XP_004492483.1"/>
    </source>
</evidence>
<gene>
    <name evidence="3" type="primary">LOC101500408</name>
</gene>
<dbReference type="GeneID" id="101500408"/>